<keyword evidence="3" id="KW-1003">Cell membrane</keyword>
<evidence type="ECO:0000256" key="7">
    <source>
        <dbReference type="ARBA" id="ARBA00022982"/>
    </source>
</evidence>
<dbReference type="GO" id="GO:0009055">
    <property type="term" value="F:electron transfer activity"/>
    <property type="evidence" value="ECO:0007669"/>
    <property type="project" value="InterPro"/>
</dbReference>
<keyword evidence="6" id="KW-0479">Metal-binding</keyword>
<name>A0A0F9NA56_9ZZZZ</name>
<dbReference type="InterPro" id="IPR011577">
    <property type="entry name" value="Cyt_b561_bac/Ni-Hgenase"/>
</dbReference>
<evidence type="ECO:0000256" key="9">
    <source>
        <dbReference type="ARBA" id="ARBA00023004"/>
    </source>
</evidence>
<comment type="similarity">
    <text evidence="11">Belongs to the cytochrome b561 family.</text>
</comment>
<reference evidence="14" key="1">
    <citation type="journal article" date="2015" name="Nature">
        <title>Complex archaea that bridge the gap between prokaryotes and eukaryotes.</title>
        <authorList>
            <person name="Spang A."/>
            <person name="Saw J.H."/>
            <person name="Jorgensen S.L."/>
            <person name="Zaremba-Niedzwiedzka K."/>
            <person name="Martijn J."/>
            <person name="Lind A.E."/>
            <person name="van Eijk R."/>
            <person name="Schleper C."/>
            <person name="Guy L."/>
            <person name="Ettema T.J."/>
        </authorList>
    </citation>
    <scope>NUCLEOTIDE SEQUENCE</scope>
</reference>
<evidence type="ECO:0000256" key="1">
    <source>
        <dbReference type="ARBA" id="ARBA00004651"/>
    </source>
</evidence>
<keyword evidence="8 12" id="KW-1133">Transmembrane helix</keyword>
<dbReference type="InterPro" id="IPR016174">
    <property type="entry name" value="Di-haem_cyt_TM"/>
</dbReference>
<proteinExistence type="inferred from homology"/>
<gene>
    <name evidence="14" type="ORF">LCGC14_1286870</name>
</gene>
<keyword evidence="7" id="KW-0249">Electron transport</keyword>
<feature type="transmembrane region" description="Helical" evidence="12">
    <location>
        <begin position="84"/>
        <end position="104"/>
    </location>
</feature>
<protein>
    <recommendedName>
        <fullName evidence="13">Cytochrome b561 bacterial/Ni-hydrogenase domain-containing protein</fullName>
    </recommendedName>
</protein>
<feature type="transmembrane region" description="Helical" evidence="12">
    <location>
        <begin position="13"/>
        <end position="39"/>
    </location>
</feature>
<keyword evidence="9" id="KW-0408">Iron</keyword>
<dbReference type="EMBL" id="LAZR01007376">
    <property type="protein sequence ID" value="KKM85650.1"/>
    <property type="molecule type" value="Genomic_DNA"/>
</dbReference>
<dbReference type="GO" id="GO:0022904">
    <property type="term" value="P:respiratory electron transport chain"/>
    <property type="evidence" value="ECO:0007669"/>
    <property type="project" value="InterPro"/>
</dbReference>
<evidence type="ECO:0000256" key="3">
    <source>
        <dbReference type="ARBA" id="ARBA00022475"/>
    </source>
</evidence>
<feature type="transmembrane region" description="Helical" evidence="12">
    <location>
        <begin position="142"/>
        <end position="163"/>
    </location>
</feature>
<keyword evidence="10 12" id="KW-0472">Membrane</keyword>
<evidence type="ECO:0000256" key="6">
    <source>
        <dbReference type="ARBA" id="ARBA00022723"/>
    </source>
</evidence>
<organism evidence="14">
    <name type="scientific">marine sediment metagenome</name>
    <dbReference type="NCBI Taxonomy" id="412755"/>
    <lineage>
        <taxon>unclassified sequences</taxon>
        <taxon>metagenomes</taxon>
        <taxon>ecological metagenomes</taxon>
    </lineage>
</organism>
<keyword evidence="5 12" id="KW-0812">Transmembrane</keyword>
<dbReference type="Gene3D" id="1.20.950.20">
    <property type="entry name" value="Transmembrane di-heme cytochromes, Chain C"/>
    <property type="match status" value="2"/>
</dbReference>
<evidence type="ECO:0000256" key="2">
    <source>
        <dbReference type="ARBA" id="ARBA00022448"/>
    </source>
</evidence>
<feature type="domain" description="Cytochrome b561 bacterial/Ni-hydrogenase" evidence="13">
    <location>
        <begin position="7"/>
        <end position="175"/>
    </location>
</feature>
<comment type="caution">
    <text evidence="14">The sequence shown here is derived from an EMBL/GenBank/DDBJ whole genome shotgun (WGS) entry which is preliminary data.</text>
</comment>
<dbReference type="PANTHER" id="PTHR30529">
    <property type="entry name" value="CYTOCHROME B561"/>
    <property type="match status" value="1"/>
</dbReference>
<sequence>MTPTKSHSSSTRLLHWAMAFIILSMLCLGLSMIQSLAVWQPDALKLHKSFGIIALILVIVRLLNKSISQSPALPADLPTWQQRAAHLTHFGLYMAMLLMPLSGWLMQSADNRSVTLFNWLTLPQLIDPSITAYAFFREMHAIVTWLFLLLIFMHIGAALYHGLIRQDGVLSSMLFRKKPDSHGE</sequence>
<dbReference type="GO" id="GO:0046872">
    <property type="term" value="F:metal ion binding"/>
    <property type="evidence" value="ECO:0007669"/>
    <property type="project" value="UniProtKB-KW"/>
</dbReference>
<keyword evidence="4" id="KW-0349">Heme</keyword>
<evidence type="ECO:0000256" key="4">
    <source>
        <dbReference type="ARBA" id="ARBA00022617"/>
    </source>
</evidence>
<evidence type="ECO:0000313" key="14">
    <source>
        <dbReference type="EMBL" id="KKM85650.1"/>
    </source>
</evidence>
<evidence type="ECO:0000259" key="13">
    <source>
        <dbReference type="Pfam" id="PF01292"/>
    </source>
</evidence>
<evidence type="ECO:0000256" key="12">
    <source>
        <dbReference type="SAM" id="Phobius"/>
    </source>
</evidence>
<feature type="transmembrane region" description="Helical" evidence="12">
    <location>
        <begin position="46"/>
        <end position="64"/>
    </location>
</feature>
<dbReference type="SUPFAM" id="SSF81342">
    <property type="entry name" value="Transmembrane di-heme cytochromes"/>
    <property type="match status" value="1"/>
</dbReference>
<evidence type="ECO:0000256" key="5">
    <source>
        <dbReference type="ARBA" id="ARBA00022692"/>
    </source>
</evidence>
<dbReference type="PANTHER" id="PTHR30529:SF1">
    <property type="entry name" value="CYTOCHROME B561 HOMOLOG 2"/>
    <property type="match status" value="1"/>
</dbReference>
<keyword evidence="2" id="KW-0813">Transport</keyword>
<dbReference type="AlphaFoldDB" id="A0A0F9NA56"/>
<comment type="subcellular location">
    <subcellularLocation>
        <location evidence="1">Cell membrane</location>
        <topology evidence="1">Multi-pass membrane protein</topology>
    </subcellularLocation>
</comment>
<dbReference type="GO" id="GO:0020037">
    <property type="term" value="F:heme binding"/>
    <property type="evidence" value="ECO:0007669"/>
    <property type="project" value="TreeGrafter"/>
</dbReference>
<evidence type="ECO:0000256" key="11">
    <source>
        <dbReference type="ARBA" id="ARBA00037975"/>
    </source>
</evidence>
<evidence type="ECO:0000256" key="8">
    <source>
        <dbReference type="ARBA" id="ARBA00022989"/>
    </source>
</evidence>
<dbReference type="Pfam" id="PF01292">
    <property type="entry name" value="Ni_hydr_CYTB"/>
    <property type="match status" value="1"/>
</dbReference>
<dbReference type="InterPro" id="IPR052168">
    <property type="entry name" value="Cytochrome_b561_oxidase"/>
</dbReference>
<evidence type="ECO:0000256" key="10">
    <source>
        <dbReference type="ARBA" id="ARBA00023136"/>
    </source>
</evidence>
<accession>A0A0F9NA56</accession>
<dbReference type="GO" id="GO:0005886">
    <property type="term" value="C:plasma membrane"/>
    <property type="evidence" value="ECO:0007669"/>
    <property type="project" value="UniProtKB-SubCell"/>
</dbReference>